<protein>
    <submittedName>
        <fullName evidence="4">Proline dehydrogenase</fullName>
    </submittedName>
</protein>
<sequence>MHRVAERYVAGATVPEAVRRVAASAARGHRGSAEYMGESVQDEAVAMAETEVFLELVRALDEAGLDSSISFDLSHIGASVDPELGYRNAVRLGQAARASGRELMISMENIERADAIYATYMRLHDEAGLANVGITVPARRRRSVQDLPRLLRYPGRIRLVKGAFHESAAHSHARNSPELAAAYREHAATLLGSGHLCSIATHDRAIQHDLARLIDDIAPDPAAFDAFEFESLIGLGTEQIDTLRARGLPTREYTVFGHEHFLYVLNRIAEEPVRLYQAVTDALGPWLLPAADGAGGDVVDGQQHT</sequence>
<dbReference type="EMBL" id="BMKG01000002">
    <property type="protein sequence ID" value="GGB87294.1"/>
    <property type="molecule type" value="Genomic_DNA"/>
</dbReference>
<reference evidence="3" key="1">
    <citation type="journal article" date="2014" name="Int. J. Syst. Evol. Microbiol.">
        <title>Complete genome of a new Firmicutes species belonging to the dominant human colonic microbiota ('Ruminococcus bicirculans') reveals two chromosomes and a selective capacity to utilize plant glucans.</title>
        <authorList>
            <consortium name="NISC Comparative Sequencing Program"/>
            <person name="Wegmann U."/>
            <person name="Louis P."/>
            <person name="Goesmann A."/>
            <person name="Henrissat B."/>
            <person name="Duncan S.H."/>
            <person name="Flint H.J."/>
        </authorList>
    </citation>
    <scope>NUCLEOTIDE SEQUENCE</scope>
    <source>
        <strain evidence="3">CGMCC 1.15931</strain>
    </source>
</reference>
<dbReference type="AlphaFoldDB" id="A0A6I3STW2"/>
<dbReference type="SUPFAM" id="SSF51730">
    <property type="entry name" value="FAD-linked oxidoreductase"/>
    <property type="match status" value="1"/>
</dbReference>
<reference evidence="3" key="4">
    <citation type="submission" date="2024-05" db="EMBL/GenBank/DDBJ databases">
        <authorList>
            <person name="Sun Q."/>
            <person name="Zhou Y."/>
        </authorList>
    </citation>
    <scope>NUCLEOTIDE SEQUENCE</scope>
    <source>
        <strain evidence="3">CGMCC 1.15931</strain>
    </source>
</reference>
<name>A0A6I3STW2_9BURK</name>
<reference evidence="4 5" key="3">
    <citation type="submission" date="2019-11" db="EMBL/GenBank/DDBJ databases">
        <title>Type strains purchased from KCTC, JCM and DSMZ.</title>
        <authorList>
            <person name="Lu H."/>
        </authorList>
    </citation>
    <scope>NUCLEOTIDE SEQUENCE [LARGE SCALE GENOMIC DNA]</scope>
    <source>
        <strain evidence="4 5">KCTC 52429</strain>
    </source>
</reference>
<comment type="caution">
    <text evidence="4">The sequence shown here is derived from an EMBL/GenBank/DDBJ whole genome shotgun (WGS) entry which is preliminary data.</text>
</comment>
<evidence type="ECO:0000313" key="6">
    <source>
        <dbReference type="Proteomes" id="UP000622638"/>
    </source>
</evidence>
<feature type="domain" description="Proline dehydrogenase" evidence="2">
    <location>
        <begin position="18"/>
        <end position="271"/>
    </location>
</feature>
<dbReference type="GO" id="GO:0004657">
    <property type="term" value="F:proline dehydrogenase activity"/>
    <property type="evidence" value="ECO:0007669"/>
    <property type="project" value="UniProtKB-ARBA"/>
</dbReference>
<organism evidence="4 5">
    <name type="scientific">Pseudoduganella buxea</name>
    <dbReference type="NCBI Taxonomy" id="1949069"/>
    <lineage>
        <taxon>Bacteria</taxon>
        <taxon>Pseudomonadati</taxon>
        <taxon>Pseudomonadota</taxon>
        <taxon>Betaproteobacteria</taxon>
        <taxon>Burkholderiales</taxon>
        <taxon>Oxalobacteraceae</taxon>
        <taxon>Telluria group</taxon>
        <taxon>Pseudoduganella</taxon>
    </lineage>
</organism>
<accession>A0A6I3STW2</accession>
<dbReference type="Proteomes" id="UP000622638">
    <property type="component" value="Unassembled WGS sequence"/>
</dbReference>
<evidence type="ECO:0000259" key="2">
    <source>
        <dbReference type="Pfam" id="PF01619"/>
    </source>
</evidence>
<keyword evidence="6" id="KW-1185">Reference proteome</keyword>
<dbReference type="Pfam" id="PF01619">
    <property type="entry name" value="Pro_dh"/>
    <property type="match status" value="1"/>
</dbReference>
<evidence type="ECO:0000313" key="3">
    <source>
        <dbReference type="EMBL" id="GGB87294.1"/>
    </source>
</evidence>
<gene>
    <name evidence="3" type="ORF">GCM10011572_06660</name>
    <name evidence="4" type="ORF">GM672_07455</name>
</gene>
<dbReference type="RefSeq" id="WP_155469898.1">
    <property type="nucleotide sequence ID" value="NZ_BMKG01000002.1"/>
</dbReference>
<dbReference type="InterPro" id="IPR029041">
    <property type="entry name" value="FAD-linked_oxidoreductase-like"/>
</dbReference>
<keyword evidence="1" id="KW-0560">Oxidoreductase</keyword>
<evidence type="ECO:0000313" key="5">
    <source>
        <dbReference type="Proteomes" id="UP000430634"/>
    </source>
</evidence>
<dbReference type="OrthoDB" id="9773461at2"/>
<evidence type="ECO:0000313" key="4">
    <source>
        <dbReference type="EMBL" id="MTV52571.1"/>
    </source>
</evidence>
<dbReference type="Proteomes" id="UP000430634">
    <property type="component" value="Unassembled WGS sequence"/>
</dbReference>
<dbReference type="Gene3D" id="3.20.20.220">
    <property type="match status" value="1"/>
</dbReference>
<dbReference type="InterPro" id="IPR002872">
    <property type="entry name" value="Proline_DH_dom"/>
</dbReference>
<dbReference type="GO" id="GO:0006562">
    <property type="term" value="P:L-proline catabolic process"/>
    <property type="evidence" value="ECO:0007669"/>
    <property type="project" value="UniProtKB-ARBA"/>
</dbReference>
<evidence type="ECO:0000256" key="1">
    <source>
        <dbReference type="ARBA" id="ARBA00023002"/>
    </source>
</evidence>
<dbReference type="EMBL" id="WNKZ01000014">
    <property type="protein sequence ID" value="MTV52571.1"/>
    <property type="molecule type" value="Genomic_DNA"/>
</dbReference>
<proteinExistence type="predicted"/>
<reference evidence="6" key="2">
    <citation type="journal article" date="2019" name="Int. J. Syst. Evol. Microbiol.">
        <title>The Global Catalogue of Microorganisms (GCM) 10K type strain sequencing project: providing services to taxonomists for standard genome sequencing and annotation.</title>
        <authorList>
            <consortium name="The Broad Institute Genomics Platform"/>
            <consortium name="The Broad Institute Genome Sequencing Center for Infectious Disease"/>
            <person name="Wu L."/>
            <person name="Ma J."/>
        </authorList>
    </citation>
    <scope>NUCLEOTIDE SEQUENCE [LARGE SCALE GENOMIC DNA]</scope>
    <source>
        <strain evidence="6">CGMCC 1.15931</strain>
    </source>
</reference>